<keyword evidence="5" id="KW-1185">Reference proteome</keyword>
<accession>A0A1S6J4M8</accession>
<dbReference type="InterPro" id="IPR038607">
    <property type="entry name" value="PhoD-like_sf"/>
</dbReference>
<dbReference type="AlphaFoldDB" id="A0A1S6J4M8"/>
<dbReference type="STRING" id="68249.BC342_29225"/>
<evidence type="ECO:0000259" key="2">
    <source>
        <dbReference type="Pfam" id="PF09423"/>
    </source>
</evidence>
<dbReference type="PANTHER" id="PTHR43606">
    <property type="entry name" value="PHOSPHATASE, PUTATIVE (AFU_ORTHOLOGUE AFUA_6G08710)-RELATED"/>
    <property type="match status" value="1"/>
</dbReference>
<feature type="region of interest" description="Disordered" evidence="1">
    <location>
        <begin position="17"/>
        <end position="41"/>
    </location>
</feature>
<dbReference type="Pfam" id="PF16655">
    <property type="entry name" value="PhoD_N"/>
    <property type="match status" value="1"/>
</dbReference>
<dbReference type="Proteomes" id="UP000189443">
    <property type="component" value="Chromosome"/>
</dbReference>
<organism evidence="4 5">
    <name type="scientific">Streptomyces pactum</name>
    <dbReference type="NCBI Taxonomy" id="68249"/>
    <lineage>
        <taxon>Bacteria</taxon>
        <taxon>Bacillati</taxon>
        <taxon>Actinomycetota</taxon>
        <taxon>Actinomycetes</taxon>
        <taxon>Kitasatosporales</taxon>
        <taxon>Streptomycetaceae</taxon>
        <taxon>Streptomyces</taxon>
    </lineage>
</organism>
<dbReference type="Pfam" id="PF09423">
    <property type="entry name" value="PhoD"/>
    <property type="match status" value="1"/>
</dbReference>
<dbReference type="Gene3D" id="3.60.21.70">
    <property type="entry name" value="PhoD-like phosphatase"/>
    <property type="match status" value="1"/>
</dbReference>
<dbReference type="InterPro" id="IPR029052">
    <property type="entry name" value="Metallo-depent_PP-like"/>
</dbReference>
<feature type="compositionally biased region" description="Low complexity" evidence="1">
    <location>
        <begin position="21"/>
        <end position="41"/>
    </location>
</feature>
<dbReference type="KEGG" id="spac:B1H29_06835"/>
<evidence type="ECO:0008006" key="6">
    <source>
        <dbReference type="Google" id="ProtNLM"/>
    </source>
</evidence>
<dbReference type="InterPro" id="IPR018946">
    <property type="entry name" value="PhoD-like_MPP"/>
</dbReference>
<protein>
    <recommendedName>
        <fullName evidence="6">Alkaline phosphatase</fullName>
    </recommendedName>
</protein>
<proteinExistence type="predicted"/>
<feature type="domain" description="PhoD-like phosphatase metallophosphatase" evidence="2">
    <location>
        <begin position="198"/>
        <end position="537"/>
    </location>
</feature>
<gene>
    <name evidence="4" type="ORF">B1H29_06835</name>
</gene>
<feature type="domain" description="Phospholipase D N-terminal" evidence="3">
    <location>
        <begin position="90"/>
        <end position="186"/>
    </location>
</feature>
<dbReference type="PANTHER" id="PTHR43606:SF2">
    <property type="entry name" value="ALKALINE PHOSPHATASE FAMILY PROTEIN (AFU_ORTHOLOGUE AFUA_5G03860)"/>
    <property type="match status" value="1"/>
</dbReference>
<name>A0A1S6J4M8_9ACTN</name>
<evidence type="ECO:0000256" key="1">
    <source>
        <dbReference type="SAM" id="MobiDB-lite"/>
    </source>
</evidence>
<dbReference type="CDD" id="cd07389">
    <property type="entry name" value="MPP_PhoD"/>
    <property type="match status" value="1"/>
</dbReference>
<dbReference type="Gene3D" id="2.60.40.380">
    <property type="entry name" value="Purple acid phosphatase-like, N-terminal"/>
    <property type="match status" value="1"/>
</dbReference>
<evidence type="ECO:0000313" key="4">
    <source>
        <dbReference type="EMBL" id="AQS66680.1"/>
    </source>
</evidence>
<reference evidence="4 5" key="1">
    <citation type="submission" date="2017-02" db="EMBL/GenBank/DDBJ databases">
        <title>Streptomyces pactum ACT12 Genome sequencing and assembly.</title>
        <authorList>
            <person name="Xue Q."/>
            <person name="Yan X."/>
            <person name="Jia L."/>
            <person name="Yan H."/>
        </authorList>
    </citation>
    <scope>NUCLEOTIDE SEQUENCE [LARGE SCALE GENOMIC DNA]</scope>
    <source>
        <strain evidence="4 5">ACT12</strain>
    </source>
</reference>
<dbReference type="SUPFAM" id="SSF56300">
    <property type="entry name" value="Metallo-dependent phosphatases"/>
    <property type="match status" value="1"/>
</dbReference>
<sequence>MGQAPCTGAEVAVHPAPIAWGSSGHPSSGGSMTPPLTSSPSSLKRRGFLGIAGAAGAAGAGAVLLGAGAAPVASAAPAAPGNVPADPFRLGVASGDPLPDGVVLWTRLAPKPLDDDGGMPRRPVAVRWEIALDERFRKVVKRGVEHAVPAEAHTVHADVRGLRPHHEYYYRFRAGHAVSPVGRTRTAPAPGTSPTVDFAFASCANWEQGHFTAYRHMAGERPDVVFHLGDYLYEYAAGVNGDVRTHHGDEMNTLAEYRARHAQYKSDPDLRLLHATAPFVVTWDDHETDNNYADLSPENGDAGQGNDTTAHFAARRRAAYQAYWEHMPLRRLRKPVDTALPLYRRLEFGATATFSVLDTRQYRTNQPYGDKWQVSGPEQWDPKATILGDEQHAWLERSLSRSRSAWNVLPQQIYFANWDAVAGPDDGGYNDGWDGYRVSRDRVLGYVEERRIDNFVVLTGDVHNNWTNDLRRDFERPETRLLGSEFVTTSITSGGDGSATHDPGRVYWDENPHTKYYSSRRGYVRCSVSRDRYTADYRVVDYVTRPGAPVRTDKSFVIEAGVPGVRDA</sequence>
<dbReference type="InterPro" id="IPR032093">
    <property type="entry name" value="PhoD_N"/>
</dbReference>
<evidence type="ECO:0000313" key="5">
    <source>
        <dbReference type="Proteomes" id="UP000189443"/>
    </source>
</evidence>
<dbReference type="PROSITE" id="PS51318">
    <property type="entry name" value="TAT"/>
    <property type="match status" value="1"/>
</dbReference>
<dbReference type="InterPro" id="IPR052900">
    <property type="entry name" value="Phospholipid_Metab_Enz"/>
</dbReference>
<dbReference type="EMBL" id="CP019724">
    <property type="protein sequence ID" value="AQS66680.1"/>
    <property type="molecule type" value="Genomic_DNA"/>
</dbReference>
<evidence type="ECO:0000259" key="3">
    <source>
        <dbReference type="Pfam" id="PF16655"/>
    </source>
</evidence>
<dbReference type="InterPro" id="IPR006311">
    <property type="entry name" value="TAT_signal"/>
</dbReference>